<evidence type="ECO:0008006" key="4">
    <source>
        <dbReference type="Google" id="ProtNLM"/>
    </source>
</evidence>
<evidence type="ECO:0000313" key="3">
    <source>
        <dbReference type="Proteomes" id="UP000798808"/>
    </source>
</evidence>
<comment type="caution">
    <text evidence="2">The sequence shown here is derived from an EMBL/GenBank/DDBJ whole genome shotgun (WGS) entry which is preliminary data.</text>
</comment>
<reference evidence="2 3" key="1">
    <citation type="submission" date="2019-02" db="EMBL/GenBank/DDBJ databases">
        <authorList>
            <person name="Goldberg S.R."/>
            <person name="Haltli B.A."/>
            <person name="Correa H."/>
            <person name="Russell K.G."/>
        </authorList>
    </citation>
    <scope>NUCLEOTIDE SEQUENCE [LARGE SCALE GENOMIC DNA]</scope>
    <source>
        <strain evidence="2 3">JCM 16186</strain>
    </source>
</reference>
<feature type="non-terminal residue" evidence="2">
    <location>
        <position position="187"/>
    </location>
</feature>
<organism evidence="2 3">
    <name type="scientific">Fulvivirga kasyanovii</name>
    <dbReference type="NCBI Taxonomy" id="396812"/>
    <lineage>
        <taxon>Bacteria</taxon>
        <taxon>Pseudomonadati</taxon>
        <taxon>Bacteroidota</taxon>
        <taxon>Cytophagia</taxon>
        <taxon>Cytophagales</taxon>
        <taxon>Fulvivirgaceae</taxon>
        <taxon>Fulvivirga</taxon>
    </lineage>
</organism>
<protein>
    <recommendedName>
        <fullName evidence="4">Ig-like domain-containing protein</fullName>
    </recommendedName>
</protein>
<dbReference type="Proteomes" id="UP000798808">
    <property type="component" value="Unassembled WGS sequence"/>
</dbReference>
<gene>
    <name evidence="2" type="ORF">E1163_00735</name>
</gene>
<name>A0ABW9RHB8_9BACT</name>
<dbReference type="RefSeq" id="WP_155168611.1">
    <property type="nucleotide sequence ID" value="NZ_SMLW01000191.1"/>
</dbReference>
<dbReference type="EMBL" id="SMLW01000191">
    <property type="protein sequence ID" value="MTI23467.1"/>
    <property type="molecule type" value="Genomic_DNA"/>
</dbReference>
<feature type="signal peptide" evidence="1">
    <location>
        <begin position="1"/>
        <end position="21"/>
    </location>
</feature>
<keyword evidence="1" id="KW-0732">Signal</keyword>
<accession>A0ABW9RHB8</accession>
<feature type="chain" id="PRO_5045696011" description="Ig-like domain-containing protein" evidence="1">
    <location>
        <begin position="22"/>
        <end position="187"/>
    </location>
</feature>
<keyword evidence="3" id="KW-1185">Reference proteome</keyword>
<sequence>MKKIVIFFVVAFSSLGNSSHATDELGPSKLEVTGTTSICPGKAYSYSYKYTPVEGDNCWYSKAEWTVKGATSWSNKGGGIEVIWSLTASTRSITLTLSGADLNDQCTKTSKVANLSISSKVPNSRPANPAGITFSNTTTFCPGDIITLTATGSVAGSVYYIWEKSINNGAWTSITSTGGSTRNYTVP</sequence>
<evidence type="ECO:0000313" key="2">
    <source>
        <dbReference type="EMBL" id="MTI23467.1"/>
    </source>
</evidence>
<proteinExistence type="predicted"/>
<evidence type="ECO:0000256" key="1">
    <source>
        <dbReference type="SAM" id="SignalP"/>
    </source>
</evidence>